<dbReference type="GO" id="GO:1901098">
    <property type="term" value="P:positive regulation of autophagosome maturation"/>
    <property type="evidence" value="ECO:0007669"/>
    <property type="project" value="TreeGrafter"/>
</dbReference>
<dbReference type="GO" id="GO:0005764">
    <property type="term" value="C:lysosome"/>
    <property type="evidence" value="ECO:0007669"/>
    <property type="project" value="TreeGrafter"/>
</dbReference>
<gene>
    <name evidence="1" type="ORF">J437_LFUL002931</name>
</gene>
<dbReference type="GO" id="GO:0072383">
    <property type="term" value="P:plus-end-directed vesicle transport along microtubule"/>
    <property type="evidence" value="ECO:0007669"/>
    <property type="project" value="TreeGrafter"/>
</dbReference>
<accession>A0A8K0P088</accession>
<dbReference type="EMBL" id="KZ308518">
    <property type="protein sequence ID" value="KAG8230900.1"/>
    <property type="molecule type" value="Genomic_DNA"/>
</dbReference>
<sequence length="140" mass="16096">MSQEFGCLNIPMDDSCTTFHRFCAKLEQFLYLGLKDKSLFGKKRSYWDYILRGLVSNKGGIHEGLKFVKNNTECLADTLQQCVLGAGDMSKEWFEEWAPMRNENAVKQLIAALYDLNPVQFDLSSPSCHDLDQSWPTFNR</sequence>
<reference evidence="1" key="1">
    <citation type="submission" date="2013-04" db="EMBL/GenBank/DDBJ databases">
        <authorList>
            <person name="Qu J."/>
            <person name="Murali S.C."/>
            <person name="Bandaranaike D."/>
            <person name="Bellair M."/>
            <person name="Blankenburg K."/>
            <person name="Chao H."/>
            <person name="Dinh H."/>
            <person name="Doddapaneni H."/>
            <person name="Downs B."/>
            <person name="Dugan-Rocha S."/>
            <person name="Elkadiri S."/>
            <person name="Gnanaolivu R.D."/>
            <person name="Hernandez B."/>
            <person name="Javaid M."/>
            <person name="Jayaseelan J.C."/>
            <person name="Lee S."/>
            <person name="Li M."/>
            <person name="Ming W."/>
            <person name="Munidasa M."/>
            <person name="Muniz J."/>
            <person name="Nguyen L."/>
            <person name="Ongeri F."/>
            <person name="Osuji N."/>
            <person name="Pu L.-L."/>
            <person name="Puazo M."/>
            <person name="Qu C."/>
            <person name="Quiroz J."/>
            <person name="Raj R."/>
            <person name="Weissenberger G."/>
            <person name="Xin Y."/>
            <person name="Zou X."/>
            <person name="Han Y."/>
            <person name="Richards S."/>
            <person name="Worley K."/>
            <person name="Muzny D."/>
            <person name="Gibbs R."/>
        </authorList>
    </citation>
    <scope>NUCLEOTIDE SEQUENCE</scope>
    <source>
        <strain evidence="1">Sampled in the wild</strain>
    </source>
</reference>
<proteinExistence type="predicted"/>
<evidence type="ECO:0000313" key="1">
    <source>
        <dbReference type="EMBL" id="KAG8230900.1"/>
    </source>
</evidence>
<dbReference type="Gene3D" id="1.20.58.900">
    <property type="match status" value="2"/>
</dbReference>
<reference evidence="1" key="2">
    <citation type="submission" date="2017-10" db="EMBL/GenBank/DDBJ databases">
        <title>Ladona fulva Genome sequencing and assembly.</title>
        <authorList>
            <person name="Murali S."/>
            <person name="Richards S."/>
            <person name="Bandaranaike D."/>
            <person name="Bellair M."/>
            <person name="Blankenburg K."/>
            <person name="Chao H."/>
            <person name="Dinh H."/>
            <person name="Doddapaneni H."/>
            <person name="Dugan-Rocha S."/>
            <person name="Elkadiri S."/>
            <person name="Gnanaolivu R."/>
            <person name="Hernandez B."/>
            <person name="Skinner E."/>
            <person name="Javaid M."/>
            <person name="Lee S."/>
            <person name="Li M."/>
            <person name="Ming W."/>
            <person name="Munidasa M."/>
            <person name="Muniz J."/>
            <person name="Nguyen L."/>
            <person name="Hughes D."/>
            <person name="Osuji N."/>
            <person name="Pu L.-L."/>
            <person name="Puazo M."/>
            <person name="Qu C."/>
            <person name="Quiroz J."/>
            <person name="Raj R."/>
            <person name="Weissenberger G."/>
            <person name="Xin Y."/>
            <person name="Zou X."/>
            <person name="Han Y."/>
            <person name="Worley K."/>
            <person name="Muzny D."/>
            <person name="Gibbs R."/>
        </authorList>
    </citation>
    <scope>NUCLEOTIDE SEQUENCE</scope>
    <source>
        <strain evidence="1">Sampled in the wild</strain>
    </source>
</reference>
<dbReference type="SUPFAM" id="SSF140741">
    <property type="entry name" value="RUN domain-like"/>
    <property type="match status" value="1"/>
</dbReference>
<dbReference type="PANTHER" id="PTHR46753">
    <property type="entry name" value="FYVE AND COILED-COIL DOMAIN-CONTAINING PROTEIN 1"/>
    <property type="match status" value="1"/>
</dbReference>
<dbReference type="AlphaFoldDB" id="A0A8K0P088"/>
<dbReference type="Proteomes" id="UP000792457">
    <property type="component" value="Unassembled WGS sequence"/>
</dbReference>
<dbReference type="GO" id="GO:0005776">
    <property type="term" value="C:autophagosome"/>
    <property type="evidence" value="ECO:0007669"/>
    <property type="project" value="TreeGrafter"/>
</dbReference>
<comment type="caution">
    <text evidence="1">The sequence shown here is derived from an EMBL/GenBank/DDBJ whole genome shotgun (WGS) entry which is preliminary data.</text>
</comment>
<evidence type="ECO:0000313" key="2">
    <source>
        <dbReference type="Proteomes" id="UP000792457"/>
    </source>
</evidence>
<protein>
    <submittedName>
        <fullName evidence="1">Uncharacterized protein</fullName>
    </submittedName>
</protein>
<dbReference type="InterPro" id="IPR037213">
    <property type="entry name" value="Run_dom_sf"/>
</dbReference>
<dbReference type="OrthoDB" id="6424770at2759"/>
<dbReference type="GO" id="GO:0005770">
    <property type="term" value="C:late endosome"/>
    <property type="evidence" value="ECO:0007669"/>
    <property type="project" value="TreeGrafter"/>
</dbReference>
<organism evidence="1 2">
    <name type="scientific">Ladona fulva</name>
    <name type="common">Scarce chaser dragonfly</name>
    <name type="synonym">Libellula fulva</name>
    <dbReference type="NCBI Taxonomy" id="123851"/>
    <lineage>
        <taxon>Eukaryota</taxon>
        <taxon>Metazoa</taxon>
        <taxon>Ecdysozoa</taxon>
        <taxon>Arthropoda</taxon>
        <taxon>Hexapoda</taxon>
        <taxon>Insecta</taxon>
        <taxon>Pterygota</taxon>
        <taxon>Palaeoptera</taxon>
        <taxon>Odonata</taxon>
        <taxon>Epiprocta</taxon>
        <taxon>Anisoptera</taxon>
        <taxon>Libelluloidea</taxon>
        <taxon>Libellulidae</taxon>
        <taxon>Ladona</taxon>
    </lineage>
</organism>
<dbReference type="PANTHER" id="PTHR46753:SF2">
    <property type="entry name" value="FYVE AND COILED-COIL DOMAIN-CONTAINING PROTEIN 1"/>
    <property type="match status" value="1"/>
</dbReference>
<name>A0A8K0P088_LADFU</name>
<keyword evidence="2" id="KW-1185">Reference proteome</keyword>